<keyword evidence="11" id="KW-0963">Cytoplasm</keyword>
<dbReference type="SUPFAM" id="SSF53850">
    <property type="entry name" value="Periplasmic binding protein-like II"/>
    <property type="match status" value="1"/>
</dbReference>
<dbReference type="GO" id="GO:0000287">
    <property type="term" value="F:magnesium ion binding"/>
    <property type="evidence" value="ECO:0007669"/>
    <property type="project" value="UniProtKB-UniRule"/>
</dbReference>
<dbReference type="Gene3D" id="3.40.190.10">
    <property type="entry name" value="Periplasmic binding protein-like II"/>
    <property type="match status" value="2"/>
</dbReference>
<dbReference type="GO" id="GO:0005737">
    <property type="term" value="C:cytoplasm"/>
    <property type="evidence" value="ECO:0007669"/>
    <property type="project" value="UniProtKB-SubCell"/>
</dbReference>
<comment type="subcellular location">
    <subcellularLocation>
        <location evidence="11">Cytoplasm</location>
    </subcellularLocation>
</comment>
<evidence type="ECO:0000259" key="13">
    <source>
        <dbReference type="Pfam" id="PF08029"/>
    </source>
</evidence>
<keyword evidence="11" id="KW-0460">Magnesium</keyword>
<keyword evidence="7 11" id="KW-0328">Glycosyltransferase</keyword>
<name>A0A1W6LKC7_9BACT</name>
<comment type="function">
    <text evidence="10 11">Catalyzes the condensation of ATP and 5-phosphoribose 1-diphosphate to form N'-(5'-phosphoribosyl)-ATP (PR-ATP). Has a crucial role in the pathway because the rate of histidine biosynthesis seems to be controlled primarily by regulation of HisG enzymatic activity.</text>
</comment>
<dbReference type="Pfam" id="PF01634">
    <property type="entry name" value="HisG"/>
    <property type="match status" value="1"/>
</dbReference>
<evidence type="ECO:0000256" key="2">
    <source>
        <dbReference type="ARBA" id="ARBA00004667"/>
    </source>
</evidence>
<evidence type="ECO:0000256" key="4">
    <source>
        <dbReference type="ARBA" id="ARBA00011946"/>
    </source>
</evidence>
<evidence type="ECO:0000256" key="9">
    <source>
        <dbReference type="ARBA" id="ARBA00023102"/>
    </source>
</evidence>
<evidence type="ECO:0000256" key="11">
    <source>
        <dbReference type="HAMAP-Rule" id="MF_00079"/>
    </source>
</evidence>
<comment type="pathway">
    <text evidence="2 11">Amino-acid biosynthesis; L-histidine biosynthesis; L-histidine from 5-phospho-alpha-D-ribose 1-diphosphate: step 1/9.</text>
</comment>
<dbReference type="RefSeq" id="WP_085754917.1">
    <property type="nucleotide sequence ID" value="NZ_CP021023.1"/>
</dbReference>
<dbReference type="GO" id="GO:0005524">
    <property type="term" value="F:ATP binding"/>
    <property type="evidence" value="ECO:0007669"/>
    <property type="project" value="UniProtKB-KW"/>
</dbReference>
<gene>
    <name evidence="11 14" type="primary">hisG</name>
    <name evidence="14" type="ORF">STSP1_00581</name>
</gene>
<dbReference type="NCBIfam" id="TIGR00070">
    <property type="entry name" value="hisG"/>
    <property type="match status" value="1"/>
</dbReference>
<protein>
    <recommendedName>
        <fullName evidence="5 11">ATP phosphoribosyltransferase</fullName>
        <shortName evidence="11">ATP-PRT</shortName>
        <shortName evidence="11">ATP-PRTase</shortName>
        <ecNumber evidence="4 11">2.4.2.17</ecNumber>
    </recommendedName>
</protein>
<evidence type="ECO:0000256" key="8">
    <source>
        <dbReference type="ARBA" id="ARBA00022679"/>
    </source>
</evidence>
<dbReference type="InterPro" id="IPR015867">
    <property type="entry name" value="N-reg_PII/ATP_PRibTrfase_C"/>
</dbReference>
<organism evidence="14 15">
    <name type="scientific">Sedimentisphaera salicampi</name>
    <dbReference type="NCBI Taxonomy" id="1941349"/>
    <lineage>
        <taxon>Bacteria</taxon>
        <taxon>Pseudomonadati</taxon>
        <taxon>Planctomycetota</taxon>
        <taxon>Phycisphaerae</taxon>
        <taxon>Sedimentisphaerales</taxon>
        <taxon>Sedimentisphaeraceae</taxon>
        <taxon>Sedimentisphaera</taxon>
    </lineage>
</organism>
<comment type="cofactor">
    <cofactor evidence="11">
        <name>Mg(2+)</name>
        <dbReference type="ChEBI" id="CHEBI:18420"/>
    </cofactor>
</comment>
<proteinExistence type="inferred from homology"/>
<reference evidence="15" key="1">
    <citation type="submission" date="2017-04" db="EMBL/GenBank/DDBJ databases">
        <title>Comparative genomics and description of representatives of a novel lineage of planctomycetes thriving in anoxic sediments.</title>
        <authorList>
            <person name="Spring S."/>
            <person name="Bunk B."/>
            <person name="Sproer C."/>
        </authorList>
    </citation>
    <scope>NUCLEOTIDE SEQUENCE [LARGE SCALE GENOMIC DNA]</scope>
    <source>
        <strain evidence="15">ST-PulAB-D4</strain>
    </source>
</reference>
<evidence type="ECO:0000256" key="6">
    <source>
        <dbReference type="ARBA" id="ARBA00022605"/>
    </source>
</evidence>
<dbReference type="CDD" id="cd13591">
    <property type="entry name" value="PBP2_HisGL1"/>
    <property type="match status" value="1"/>
</dbReference>
<keyword evidence="11" id="KW-0479">Metal-binding</keyword>
<dbReference type="Gene3D" id="3.30.70.120">
    <property type="match status" value="1"/>
</dbReference>
<evidence type="ECO:0000313" key="15">
    <source>
        <dbReference type="Proteomes" id="UP000193334"/>
    </source>
</evidence>
<evidence type="ECO:0000256" key="1">
    <source>
        <dbReference type="ARBA" id="ARBA00000915"/>
    </source>
</evidence>
<dbReference type="NCBIfam" id="TIGR03455">
    <property type="entry name" value="HisG_C-term"/>
    <property type="match status" value="1"/>
</dbReference>
<keyword evidence="8 11" id="KW-0808">Transferase</keyword>
<dbReference type="InterPro" id="IPR001348">
    <property type="entry name" value="ATP_PRibTrfase_HisG"/>
</dbReference>
<dbReference type="GO" id="GO:0003879">
    <property type="term" value="F:ATP phosphoribosyltransferase activity"/>
    <property type="evidence" value="ECO:0007669"/>
    <property type="project" value="UniProtKB-UniRule"/>
</dbReference>
<sequence length="282" mass="30699">MLKIAVPNKGSLSDVSLDLIKKAGYSCKRSGKELSVVDKKNEIEFIYLRPRDIAIYVSKGILELGITGRDLAIDSKSSVCELLGLGIGKSRFFYAAPKELDITPEDLEGKRIATSYPNVVLHDLAKRGVSAEVVELDGAIEISIRLGVADAIADVVESGRTLTAAGLKTIGEPIMESEAAVVAKNESIMENEQVRLFIERLRGIIVAREYAIIEYDVPEEKLEDACKITPGIESPTVSPLSRQGWMAVKAMLPRKKINPAIDQLAELGAKGIIVTHIQTCRI</sequence>
<comment type="similarity">
    <text evidence="3 11">Belongs to the ATP phosphoribosyltransferase family. Long subfamily.</text>
</comment>
<keyword evidence="11" id="KW-0547">Nucleotide-binding</keyword>
<dbReference type="KEGG" id="pbp:STSP1_00581"/>
<dbReference type="HAMAP" id="MF_00079">
    <property type="entry name" value="HisG_Long"/>
    <property type="match status" value="1"/>
</dbReference>
<accession>A0A1W6LKC7</accession>
<keyword evidence="15" id="KW-1185">Reference proteome</keyword>
<dbReference type="Proteomes" id="UP000193334">
    <property type="component" value="Chromosome"/>
</dbReference>
<dbReference type="GO" id="GO:0000105">
    <property type="term" value="P:L-histidine biosynthetic process"/>
    <property type="evidence" value="ECO:0007669"/>
    <property type="project" value="UniProtKB-UniRule"/>
</dbReference>
<evidence type="ECO:0000256" key="7">
    <source>
        <dbReference type="ARBA" id="ARBA00022676"/>
    </source>
</evidence>
<dbReference type="Pfam" id="PF08029">
    <property type="entry name" value="HisG_C"/>
    <property type="match status" value="1"/>
</dbReference>
<dbReference type="STRING" id="1941349.STSP1_00581"/>
<dbReference type="InterPro" id="IPR011322">
    <property type="entry name" value="N-reg_PII-like_a/b"/>
</dbReference>
<dbReference type="AlphaFoldDB" id="A0A1W6LKC7"/>
<keyword evidence="6 11" id="KW-0028">Amino-acid biosynthesis</keyword>
<feature type="domain" description="ATP phosphoribosyltransferase catalytic" evidence="12">
    <location>
        <begin position="49"/>
        <end position="203"/>
    </location>
</feature>
<evidence type="ECO:0000256" key="5">
    <source>
        <dbReference type="ARBA" id="ARBA00020998"/>
    </source>
</evidence>
<comment type="activity regulation">
    <text evidence="11">Feedback inhibited by histidine.</text>
</comment>
<dbReference type="UniPathway" id="UPA00031">
    <property type="reaction ID" value="UER00006"/>
</dbReference>
<keyword evidence="11" id="KW-0067">ATP-binding</keyword>
<dbReference type="PANTHER" id="PTHR21403">
    <property type="entry name" value="ATP PHOSPHORIBOSYLTRANSFERASE ATP-PRTASE"/>
    <property type="match status" value="1"/>
</dbReference>
<dbReference type="PROSITE" id="PS01316">
    <property type="entry name" value="ATP_P_PHORIBOSYLTR"/>
    <property type="match status" value="1"/>
</dbReference>
<keyword evidence="9 11" id="KW-0368">Histidine biosynthesis</keyword>
<comment type="catalytic activity">
    <reaction evidence="1 11">
        <text>1-(5-phospho-beta-D-ribosyl)-ATP + diphosphate = 5-phospho-alpha-D-ribose 1-diphosphate + ATP</text>
        <dbReference type="Rhea" id="RHEA:18473"/>
        <dbReference type="ChEBI" id="CHEBI:30616"/>
        <dbReference type="ChEBI" id="CHEBI:33019"/>
        <dbReference type="ChEBI" id="CHEBI:58017"/>
        <dbReference type="ChEBI" id="CHEBI:73183"/>
        <dbReference type="EC" id="2.4.2.17"/>
    </reaction>
</comment>
<dbReference type="SUPFAM" id="SSF54913">
    <property type="entry name" value="GlnB-like"/>
    <property type="match status" value="1"/>
</dbReference>
<dbReference type="EMBL" id="CP021023">
    <property type="protein sequence ID" value="ARN56206.1"/>
    <property type="molecule type" value="Genomic_DNA"/>
</dbReference>
<dbReference type="EC" id="2.4.2.17" evidence="4 11"/>
<evidence type="ECO:0000256" key="3">
    <source>
        <dbReference type="ARBA" id="ARBA00007955"/>
    </source>
</evidence>
<dbReference type="InterPro" id="IPR013115">
    <property type="entry name" value="HisG_C"/>
</dbReference>
<feature type="domain" description="Histidine biosynthesis HisG C-terminal" evidence="13">
    <location>
        <begin position="207"/>
        <end position="278"/>
    </location>
</feature>
<evidence type="ECO:0000256" key="10">
    <source>
        <dbReference type="ARBA" id="ARBA00024861"/>
    </source>
</evidence>
<dbReference type="OrthoDB" id="9801867at2"/>
<dbReference type="InterPro" id="IPR013820">
    <property type="entry name" value="ATP_PRibTrfase_cat"/>
</dbReference>
<dbReference type="PANTHER" id="PTHR21403:SF8">
    <property type="entry name" value="ATP PHOSPHORIBOSYLTRANSFERASE"/>
    <property type="match status" value="1"/>
</dbReference>
<dbReference type="InterPro" id="IPR020621">
    <property type="entry name" value="ATP-PRT_HisG_long"/>
</dbReference>
<dbReference type="InterPro" id="IPR018198">
    <property type="entry name" value="ATP_PRibTrfase_CS"/>
</dbReference>
<evidence type="ECO:0000259" key="12">
    <source>
        <dbReference type="Pfam" id="PF01634"/>
    </source>
</evidence>
<evidence type="ECO:0000313" key="14">
    <source>
        <dbReference type="EMBL" id="ARN56206.1"/>
    </source>
</evidence>